<feature type="region of interest" description="Disordered" evidence="1">
    <location>
        <begin position="407"/>
        <end position="449"/>
    </location>
</feature>
<protein>
    <submittedName>
        <fullName evidence="3">DUF4806 domain-containing protein</fullName>
    </submittedName>
</protein>
<evidence type="ECO:0000313" key="2">
    <source>
        <dbReference type="Proteomes" id="UP000095280"/>
    </source>
</evidence>
<reference evidence="3" key="1">
    <citation type="submission" date="2016-11" db="UniProtKB">
        <authorList>
            <consortium name="WormBaseParasite"/>
        </authorList>
    </citation>
    <scope>IDENTIFICATION</scope>
</reference>
<dbReference type="AlphaFoldDB" id="A0A1I8J049"/>
<organism evidence="2 3">
    <name type="scientific">Macrostomum lignano</name>
    <dbReference type="NCBI Taxonomy" id="282301"/>
    <lineage>
        <taxon>Eukaryota</taxon>
        <taxon>Metazoa</taxon>
        <taxon>Spiralia</taxon>
        <taxon>Lophotrochozoa</taxon>
        <taxon>Platyhelminthes</taxon>
        <taxon>Rhabditophora</taxon>
        <taxon>Macrostomorpha</taxon>
        <taxon>Macrostomida</taxon>
        <taxon>Macrostomidae</taxon>
        <taxon>Macrostomum</taxon>
    </lineage>
</organism>
<name>A0A1I8J049_9PLAT</name>
<accession>A0A1I8J049</accession>
<dbReference type="Proteomes" id="UP000095280">
    <property type="component" value="Unplaced"/>
</dbReference>
<evidence type="ECO:0000313" key="3">
    <source>
        <dbReference type="WBParaSite" id="maker-uti_cns_0045431-snap-gene-3.36-mRNA-1"/>
    </source>
</evidence>
<dbReference type="WBParaSite" id="maker-uti_cns_0045431-snap-gene-3.36-mRNA-1">
    <property type="protein sequence ID" value="maker-uti_cns_0045431-snap-gene-3.36-mRNA-1"/>
    <property type="gene ID" value="maker-uti_cns_0045431-snap-gene-3.36"/>
</dbReference>
<feature type="compositionally biased region" description="Basic and acidic residues" evidence="1">
    <location>
        <begin position="437"/>
        <end position="449"/>
    </location>
</feature>
<proteinExistence type="predicted"/>
<evidence type="ECO:0000256" key="1">
    <source>
        <dbReference type="SAM" id="MobiDB-lite"/>
    </source>
</evidence>
<sequence length="449" mass="50470">QDACAKQIRMDFSKRSFRKPVHLFKIAEMSQAGESTAFMLFFRTFNQFRVIAGDFIDLPHRNWTEEDWMDTGYAEVAVDLQDENGSSTGIVVQVATSITDLNETFKKAKDLRYKKNFSLAKILTFFRRFKSGRDHVPPMRNLTTEDEQTDADLDAAAVRVKALPAQHQQQQEIQLPSMPAKNAPLTTRTISNESAVETTVVSTGVSTNLVSHASASFAPQPRGGGRFQSNLRPYIQSLQAQGIDPFSPDGHTHLLLLVLTEVTKLKQTIAEIRPAASMANTNTAIDLGLPIKDREEYAAFSNRVKEKNFRQSIVAYLRRLGGQSVDRMITSMVDALLATDFQRQFNLTGKDYSQQGRPRSKISFRESIEPIISEAMATCKPPVTSAEVTRRISRYLQDVGQRCKALTRLNPQPDGNEESQTEGRDSADCDSEDEDFEPLHKRVARQRET</sequence>
<keyword evidence="2" id="KW-1185">Reference proteome</keyword>